<dbReference type="RefSeq" id="WP_194932594.1">
    <property type="nucleotide sequence ID" value="NZ_JADLZT010000012.1"/>
</dbReference>
<protein>
    <submittedName>
        <fullName evidence="2">Uncharacterized protein</fullName>
    </submittedName>
</protein>
<evidence type="ECO:0000313" key="3">
    <source>
        <dbReference type="Proteomes" id="UP001429984"/>
    </source>
</evidence>
<reference evidence="2 3" key="1">
    <citation type="submission" date="2020-11" db="EMBL/GenBank/DDBJ databases">
        <title>Draft Genome Sequence and Secondary Metabolite Biosynthetic Potential of the Lysobacter niastensis Type strain DSM 18481.</title>
        <authorList>
            <person name="Turrini P."/>
            <person name="Artuso I."/>
            <person name="Tescari M."/>
            <person name="Lugli G.A."/>
            <person name="Frangipani E."/>
            <person name="Ventura M."/>
            <person name="Visca P."/>
        </authorList>
    </citation>
    <scope>NUCLEOTIDE SEQUENCE [LARGE SCALE GENOMIC DNA]</scope>
    <source>
        <strain evidence="2 3">DSM 18481</strain>
    </source>
</reference>
<keyword evidence="3" id="KW-1185">Reference proteome</keyword>
<name>A0ABS0BA99_9GAMM</name>
<keyword evidence="1" id="KW-0732">Signal</keyword>
<organism evidence="2 3">
    <name type="scientific">Lysobacter niastensis</name>
    <dbReference type="NCBI Taxonomy" id="380629"/>
    <lineage>
        <taxon>Bacteria</taxon>
        <taxon>Pseudomonadati</taxon>
        <taxon>Pseudomonadota</taxon>
        <taxon>Gammaproteobacteria</taxon>
        <taxon>Lysobacterales</taxon>
        <taxon>Lysobacteraceae</taxon>
        <taxon>Lysobacter</taxon>
    </lineage>
</organism>
<accession>A0ABS0BA99</accession>
<dbReference type="Proteomes" id="UP001429984">
    <property type="component" value="Unassembled WGS sequence"/>
</dbReference>
<sequence length="139" mass="15441">MNGIARAACLLLLIALLPAGALHAQEPGRADEPVAAAAAPAALAGHYHLEGIMETGSELRLGADGRFQWYFVYGALDLMAEGRWQREGDHVVLLPDQFHFPPQYPETEFKRMTLRIDGTELIPAWPWDDGNERGRYTQD</sequence>
<feature type="chain" id="PRO_5045990801" evidence="1">
    <location>
        <begin position="25"/>
        <end position="139"/>
    </location>
</feature>
<proteinExistence type="predicted"/>
<evidence type="ECO:0000313" key="2">
    <source>
        <dbReference type="EMBL" id="MBF6025916.1"/>
    </source>
</evidence>
<gene>
    <name evidence="2" type="ORF">IU514_17955</name>
</gene>
<feature type="signal peptide" evidence="1">
    <location>
        <begin position="1"/>
        <end position="24"/>
    </location>
</feature>
<comment type="caution">
    <text evidence="2">The sequence shown here is derived from an EMBL/GenBank/DDBJ whole genome shotgun (WGS) entry which is preliminary data.</text>
</comment>
<dbReference type="EMBL" id="JADLZT010000012">
    <property type="protein sequence ID" value="MBF6025916.1"/>
    <property type="molecule type" value="Genomic_DNA"/>
</dbReference>
<evidence type="ECO:0000256" key="1">
    <source>
        <dbReference type="SAM" id="SignalP"/>
    </source>
</evidence>